<dbReference type="OrthoDB" id="7688940at2"/>
<feature type="signal peptide" evidence="1">
    <location>
        <begin position="1"/>
        <end position="23"/>
    </location>
</feature>
<dbReference type="eggNOG" id="ENOG502Z94R">
    <property type="taxonomic scope" value="Bacteria"/>
</dbReference>
<reference evidence="3" key="1">
    <citation type="submission" date="2005-09" db="EMBL/GenBank/DDBJ databases">
        <title>Complete sequence of chromosome 2 of Rhodobacter sphaeroides 2.4.1.</title>
        <authorList>
            <person name="Copeland A."/>
            <person name="Lucas S."/>
            <person name="Lapidus A."/>
            <person name="Barry K."/>
            <person name="Detter J.C."/>
            <person name="Glavina T."/>
            <person name="Hammon N."/>
            <person name="Israni S."/>
            <person name="Pitluck S."/>
            <person name="Richardson P."/>
            <person name="Mackenzie C."/>
            <person name="Choudhary M."/>
            <person name="Larimer F."/>
            <person name="Hauser L.J."/>
            <person name="Land M."/>
            <person name="Donohue T.J."/>
            <person name="Kaplan S."/>
        </authorList>
    </citation>
    <scope>NUCLEOTIDE SEQUENCE [LARGE SCALE GENOMIC DNA]</scope>
    <source>
        <strain evidence="3">ATCC 17023 / DSM 158 / JCM 6121 / CCUG 31486 / LMG 2827 / NBRC 12203 / NCIMB 8253 / ATH 2.4.1.</strain>
    </source>
</reference>
<dbReference type="GeneID" id="3721882"/>
<accession>Q3IX45</accession>
<name>Q3IX45_CERS4</name>
<dbReference type="KEGG" id="rsp:RSP_3282"/>
<organism evidence="2 3">
    <name type="scientific">Cereibacter sphaeroides (strain ATCC 17023 / DSM 158 / JCM 6121 / CCUG 31486 / LMG 2827 / NBRC 12203 / NCIMB 8253 / ATH 2.4.1.)</name>
    <name type="common">Rhodobacter sphaeroides</name>
    <dbReference type="NCBI Taxonomy" id="272943"/>
    <lineage>
        <taxon>Bacteria</taxon>
        <taxon>Pseudomonadati</taxon>
        <taxon>Pseudomonadota</taxon>
        <taxon>Alphaproteobacteria</taxon>
        <taxon>Rhodobacterales</taxon>
        <taxon>Paracoccaceae</taxon>
        <taxon>Cereibacter</taxon>
    </lineage>
</organism>
<dbReference type="EMBL" id="CP000144">
    <property type="protein sequence ID" value="ABA80889.1"/>
    <property type="molecule type" value="Genomic_DNA"/>
</dbReference>
<dbReference type="PANTHER" id="PTHR40940:SF2">
    <property type="entry name" value="BATD"/>
    <property type="match status" value="1"/>
</dbReference>
<proteinExistence type="predicted"/>
<feature type="chain" id="PRO_5004225975" description="Oxygen tolerance" evidence="1">
    <location>
        <begin position="24"/>
        <end position="389"/>
    </location>
</feature>
<dbReference type="STRING" id="272943.RSP_3282"/>
<dbReference type="InterPro" id="IPR025738">
    <property type="entry name" value="BatD"/>
</dbReference>
<dbReference type="Proteomes" id="UP000002703">
    <property type="component" value="Chromosome 2"/>
</dbReference>
<evidence type="ECO:0000313" key="2">
    <source>
        <dbReference type="EMBL" id="ABA80889.1"/>
    </source>
</evidence>
<dbReference type="PATRIC" id="fig|272943.9.peg.3708"/>
<keyword evidence="3" id="KW-1185">Reference proteome</keyword>
<dbReference type="RefSeq" id="WP_011339179.1">
    <property type="nucleotide sequence ID" value="NC_007494.2"/>
</dbReference>
<evidence type="ECO:0008006" key="4">
    <source>
        <dbReference type="Google" id="ProtNLM"/>
    </source>
</evidence>
<dbReference type="EnsemblBacteria" id="ABA80889">
    <property type="protein sequence ID" value="ABA80889"/>
    <property type="gene ID" value="RSP_3282"/>
</dbReference>
<protein>
    <recommendedName>
        <fullName evidence="4">Oxygen tolerance</fullName>
    </recommendedName>
</protein>
<dbReference type="PANTHER" id="PTHR40940">
    <property type="entry name" value="PROTEIN BATD-RELATED"/>
    <property type="match status" value="1"/>
</dbReference>
<evidence type="ECO:0000313" key="3">
    <source>
        <dbReference type="Proteomes" id="UP000002703"/>
    </source>
</evidence>
<keyword evidence="1" id="KW-0732">Signal</keyword>
<gene>
    <name evidence="2" type="ORF">RSP_3282</name>
</gene>
<dbReference type="AlphaFoldDB" id="Q3IX45"/>
<evidence type="ECO:0000256" key="1">
    <source>
        <dbReference type="SAM" id="SignalP"/>
    </source>
</evidence>
<sequence>MVIRAALAALAALVLLAATTAGAETPERRLEILAFPRADSVVAGEMVPVTVRGIYDRKVTLEEMTIRPGDSFDWVQLAKDDWHEERIDGRLRLVVERRLALFPKHSGSSRFGPAEHRLTFVGAGGKAETITSHPLDLSVAPMPDDPPFHSPHGWRFAASELRVKDELSTDPARLRDGETVTRRVTVTGVGALPAMLPPRPVVSENWLIAFAAPVERSLELTPEGPVARVIWSWQFRPETGEPGVLPAVPIPYFNTVTRKVEAAEIPALPIGYASFAASQSAGIAITPASLWGGLAAGLAGLGAGTALLVAGHRPTAAALGRLARRRSPFRRWQIWRAARAGDLLALRRATEEEALDRPAARAALERAIYGPPPQPFDARAFLRTLRRKA</sequence>